<proteinExistence type="predicted"/>
<dbReference type="EMBL" id="MH153799">
    <property type="protein sequence ID" value="AWN03222.1"/>
    <property type="molecule type" value="Genomic_DNA"/>
</dbReference>
<sequence>MPGEPINPVAVENAIRDIANEIALGVRIVSDRLAAYREAEREYDLEFAREYMRYTGPAHMRKYAAEIATTELREKRDVAEAAWRLADRRARAQETELSAYQSINRSVSQMYGAAGVMGRG</sequence>
<accession>A0A2U8UHV6</accession>
<keyword evidence="2" id="KW-1185">Reference proteome</keyword>
<name>A0A2U8UHV6_9CAUD</name>
<protein>
    <submittedName>
        <fullName evidence="1">Uncharacterized protein</fullName>
    </submittedName>
</protein>
<evidence type="ECO:0000313" key="1">
    <source>
        <dbReference type="EMBL" id="AWN03222.1"/>
    </source>
</evidence>
<dbReference type="Proteomes" id="UP000246517">
    <property type="component" value="Segment"/>
</dbReference>
<dbReference type="GeneID" id="54992034"/>
<organism evidence="1 2">
    <name type="scientific">Microbacterium phage Appa</name>
    <dbReference type="NCBI Taxonomy" id="2182350"/>
    <lineage>
        <taxon>Viruses</taxon>
        <taxon>Duplodnaviria</taxon>
        <taxon>Heunggongvirae</taxon>
        <taxon>Uroviricota</taxon>
        <taxon>Caudoviricetes</taxon>
        <taxon>Appavirus</taxon>
        <taxon>Appavirus appa</taxon>
    </lineage>
</organism>
<evidence type="ECO:0000313" key="2">
    <source>
        <dbReference type="Proteomes" id="UP000246517"/>
    </source>
</evidence>
<gene>
    <name evidence="1" type="primary">40</name>
    <name evidence="1" type="ORF">PBI_APPA_40</name>
</gene>
<reference evidence="1 2" key="1">
    <citation type="submission" date="2018-03" db="EMBL/GenBank/DDBJ databases">
        <authorList>
            <person name="Zack K.M."/>
            <person name="Garlena R.A."/>
            <person name="Russell D.A."/>
            <person name="Pope W.H."/>
            <person name="Jacobs-Sera D."/>
            <person name="Hatfull G.F."/>
        </authorList>
    </citation>
    <scope>NUCLEOTIDE SEQUENCE [LARGE SCALE GENOMIC DNA]</scope>
</reference>
<dbReference type="KEGG" id="vg:54992034"/>
<dbReference type="RefSeq" id="YP_009801517.1">
    <property type="nucleotide sequence ID" value="NC_047972.1"/>
</dbReference>